<dbReference type="Pfam" id="PF13175">
    <property type="entry name" value="AAA_15"/>
    <property type="match status" value="1"/>
</dbReference>
<dbReference type="SUPFAM" id="SSF52540">
    <property type="entry name" value="P-loop containing nucleoside triphosphate hydrolases"/>
    <property type="match status" value="1"/>
</dbReference>
<dbReference type="eggNOG" id="COG3593">
    <property type="taxonomic scope" value="Bacteria"/>
</dbReference>
<dbReference type="Gene3D" id="3.40.50.300">
    <property type="entry name" value="P-loop containing nucleotide triphosphate hydrolases"/>
    <property type="match status" value="1"/>
</dbReference>
<accession>D5SWD0</accession>
<dbReference type="EMBL" id="CP001744">
    <property type="protein sequence ID" value="ADG69523.1"/>
    <property type="molecule type" value="Genomic_DNA"/>
</dbReference>
<protein>
    <submittedName>
        <fullName evidence="3">SMC domain protein</fullName>
    </submittedName>
</protein>
<dbReference type="KEGG" id="plm:Plim_3711"/>
<evidence type="ECO:0000313" key="4">
    <source>
        <dbReference type="Proteomes" id="UP000002220"/>
    </source>
</evidence>
<dbReference type="STRING" id="521674.Plim_3711"/>
<gene>
    <name evidence="3" type="ordered locus">Plim_3711</name>
</gene>
<keyword evidence="4" id="KW-1185">Reference proteome</keyword>
<organism evidence="3 4">
    <name type="scientific">Planctopirus limnophila (strain ATCC 43296 / DSM 3776 / IFAM 1008 / Mu 290)</name>
    <name type="common">Planctomyces limnophilus</name>
    <dbReference type="NCBI Taxonomy" id="521674"/>
    <lineage>
        <taxon>Bacteria</taxon>
        <taxon>Pseudomonadati</taxon>
        <taxon>Planctomycetota</taxon>
        <taxon>Planctomycetia</taxon>
        <taxon>Planctomycetales</taxon>
        <taxon>Planctomycetaceae</taxon>
        <taxon>Planctopirus</taxon>
    </lineage>
</organism>
<evidence type="ECO:0000259" key="1">
    <source>
        <dbReference type="Pfam" id="PF13175"/>
    </source>
</evidence>
<evidence type="ECO:0000259" key="2">
    <source>
        <dbReference type="Pfam" id="PF20469"/>
    </source>
</evidence>
<dbReference type="PANTHER" id="PTHR43581">
    <property type="entry name" value="ATP/GTP PHOSPHATASE"/>
    <property type="match status" value="1"/>
</dbReference>
<dbReference type="InterPro" id="IPR051396">
    <property type="entry name" value="Bact_Antivir_Def_Nuclease"/>
</dbReference>
<dbReference type="eggNOG" id="COG1196">
    <property type="taxonomic scope" value="Bacteria"/>
</dbReference>
<sequence>MKISQVRIQNFRSFRDETVHFDNYTCFVGSNGSGKSTILMALNVFFRNSSSSVTDVVNLGAEDFHHRDTSKPIVITLTFTCLTAEAIDDLGLYYRQGQLTISAKAIWNEKTSYAEVRQFGQRMVMEDFSPYFKADEEGKKAAELKQIYDDIQKTYSELPNATTGPSRVAALRAYEESHPELCSLIESAHQFFGFTKGSNLLSKYIQWVYIPAVKEASTEQEEGSKTALGQLFQRSIRTKVSFKESIARLRNGLEKQYRELLDSEKSALDELSGNIQERLREWANPNANLQLSWYFDPNKTVVVQEPVARASLGEDNFIGEVARLGHGMQRAFLVALLHELAMGGGESGPTLILGMEEPELYQHPSQAMHIADVLQELSESVSTNSQVMISTHSPYFVSARGFENVRVVRKHSHDKCSLVASTSFVEYENAIASALGAKPDLPSVVMTSLEQIMQPSLREMYFSKFAVLVEGVEDVAFIATHLKVTNRWRDFRKYGCHFVVAIGKSNLSRPIVISQQLCIPYFAVFDTDGDDKSNRKGHERDNKCLFALLGFPDHPSFPKDIVFKDEFVCWPKCIFESVKSDFGESVWEAAEKQARKRRGYIDGVRQKNTMLITAVLEELSESGKVSSVLTTLCDRMLVRASSTQFVDRVLTQL</sequence>
<dbReference type="InterPro" id="IPR027417">
    <property type="entry name" value="P-loop_NTPase"/>
</dbReference>
<name>D5SWD0_PLAL2</name>
<dbReference type="AlphaFoldDB" id="D5SWD0"/>
<proteinExistence type="predicted"/>
<feature type="domain" description="OLD protein-like TOPRIM" evidence="2">
    <location>
        <begin position="462"/>
        <end position="528"/>
    </location>
</feature>
<reference evidence="3 4" key="1">
    <citation type="journal article" date="2010" name="Stand. Genomic Sci.">
        <title>Complete genome sequence of Planctomyces limnophilus type strain (Mu 290).</title>
        <authorList>
            <person name="Labutti K."/>
            <person name="Sikorski J."/>
            <person name="Schneider S."/>
            <person name="Nolan M."/>
            <person name="Lucas S."/>
            <person name="Glavina Del Rio T."/>
            <person name="Tice H."/>
            <person name="Cheng J.F."/>
            <person name="Goodwin L."/>
            <person name="Pitluck S."/>
            <person name="Liolios K."/>
            <person name="Ivanova N."/>
            <person name="Mavromatis K."/>
            <person name="Mikhailova N."/>
            <person name="Pati A."/>
            <person name="Chen A."/>
            <person name="Palaniappan K."/>
            <person name="Land M."/>
            <person name="Hauser L."/>
            <person name="Chang Y.J."/>
            <person name="Jeffries C.D."/>
            <person name="Tindall B.J."/>
            <person name="Rohde M."/>
            <person name="Goker M."/>
            <person name="Woyke T."/>
            <person name="Bristow J."/>
            <person name="Eisen J.A."/>
            <person name="Markowitz V."/>
            <person name="Hugenholtz P."/>
            <person name="Kyrpides N.C."/>
            <person name="Klenk H.P."/>
            <person name="Lapidus A."/>
        </authorList>
    </citation>
    <scope>NUCLEOTIDE SEQUENCE [LARGE SCALE GENOMIC DNA]</scope>
    <source>
        <strain evidence="4">ATCC 43296 / DSM 3776 / IFAM 1008 / 290</strain>
    </source>
</reference>
<dbReference type="Pfam" id="PF20469">
    <property type="entry name" value="OLD-like_TOPRIM"/>
    <property type="match status" value="1"/>
</dbReference>
<dbReference type="Proteomes" id="UP000002220">
    <property type="component" value="Chromosome"/>
</dbReference>
<dbReference type="RefSeq" id="WP_013111954.1">
    <property type="nucleotide sequence ID" value="NC_014148.1"/>
</dbReference>
<dbReference type="InterPro" id="IPR034139">
    <property type="entry name" value="TOPRIM_OLD"/>
</dbReference>
<evidence type="ECO:0000313" key="3">
    <source>
        <dbReference type="EMBL" id="ADG69523.1"/>
    </source>
</evidence>
<dbReference type="OrthoDB" id="9814775at2"/>
<dbReference type="PANTHER" id="PTHR43581:SF4">
    <property type="entry name" value="ATP_GTP PHOSPHATASE"/>
    <property type="match status" value="1"/>
</dbReference>
<dbReference type="HOGENOM" id="CLU_017618_1_0_0"/>
<dbReference type="InterPro" id="IPR041685">
    <property type="entry name" value="AAA_GajA/Old/RecF-like"/>
</dbReference>
<feature type="domain" description="Endonuclease GajA/Old nuclease/RecF-like AAA" evidence="1">
    <location>
        <begin position="1"/>
        <end position="397"/>
    </location>
</feature>